<evidence type="ECO:0000256" key="3">
    <source>
        <dbReference type="ARBA" id="ARBA00022643"/>
    </source>
</evidence>
<evidence type="ECO:0000256" key="2">
    <source>
        <dbReference type="ARBA" id="ARBA00022630"/>
    </source>
</evidence>
<dbReference type="Pfam" id="PF01613">
    <property type="entry name" value="Flavin_Reduct"/>
    <property type="match status" value="1"/>
</dbReference>
<name>A0A3S3AKA8_9NOCA</name>
<comment type="caution">
    <text evidence="6">The sequence shown here is derived from an EMBL/GenBank/DDBJ whole genome shotgun (WGS) entry which is preliminary data.</text>
</comment>
<accession>A0A3S3AKA8</accession>
<dbReference type="PANTHER" id="PTHR33798">
    <property type="entry name" value="FLAVOPROTEIN OXYGENASE"/>
    <property type="match status" value="1"/>
</dbReference>
<evidence type="ECO:0000313" key="7">
    <source>
        <dbReference type="Proteomes" id="UP000286208"/>
    </source>
</evidence>
<evidence type="ECO:0000256" key="4">
    <source>
        <dbReference type="ARBA" id="ARBA00038054"/>
    </source>
</evidence>
<reference evidence="6 7" key="1">
    <citation type="submission" date="2018-11" db="EMBL/GenBank/DDBJ databases">
        <title>Rhodococcus spongicola sp. nov. and Rhodococcus xishaensis sp. nov. from marine sponges.</title>
        <authorList>
            <person name="Li L."/>
            <person name="Lin H.W."/>
        </authorList>
    </citation>
    <scope>NUCLEOTIDE SEQUENCE [LARGE SCALE GENOMIC DNA]</scope>
    <source>
        <strain evidence="6 7">CCTCC AB2014297</strain>
    </source>
</reference>
<dbReference type="InterPro" id="IPR002563">
    <property type="entry name" value="Flavin_Rdtase-like_dom"/>
</dbReference>
<feature type="domain" description="Flavin reductase like" evidence="5">
    <location>
        <begin position="22"/>
        <end position="170"/>
    </location>
</feature>
<dbReference type="AlphaFoldDB" id="A0A3S3AKA8"/>
<dbReference type="EMBL" id="RKLP01000003">
    <property type="protein sequence ID" value="RVW10339.1"/>
    <property type="molecule type" value="Genomic_DNA"/>
</dbReference>
<organism evidence="6 7">
    <name type="scientific">Prescottella agglutinans</name>
    <dbReference type="NCBI Taxonomy" id="1644129"/>
    <lineage>
        <taxon>Bacteria</taxon>
        <taxon>Bacillati</taxon>
        <taxon>Actinomycetota</taxon>
        <taxon>Actinomycetes</taxon>
        <taxon>Mycobacteriales</taxon>
        <taxon>Nocardiaceae</taxon>
        <taxon>Prescottella</taxon>
    </lineage>
</organism>
<dbReference type="Proteomes" id="UP000286208">
    <property type="component" value="Unassembled WGS sequence"/>
</dbReference>
<dbReference type="GO" id="GO:0010181">
    <property type="term" value="F:FMN binding"/>
    <property type="evidence" value="ECO:0007669"/>
    <property type="project" value="InterPro"/>
</dbReference>
<dbReference type="PANTHER" id="PTHR33798:SF5">
    <property type="entry name" value="FLAVIN REDUCTASE LIKE DOMAIN-CONTAINING PROTEIN"/>
    <property type="match status" value="1"/>
</dbReference>
<keyword evidence="3" id="KW-0288">FMN</keyword>
<gene>
    <name evidence="6" type="ORF">EGT67_08310</name>
</gene>
<keyword evidence="2" id="KW-0285">Flavoprotein</keyword>
<proteinExistence type="inferred from homology"/>
<dbReference type="SMART" id="SM00903">
    <property type="entry name" value="Flavin_Reduct"/>
    <property type="match status" value="1"/>
</dbReference>
<comment type="cofactor">
    <cofactor evidence="1">
        <name>FMN</name>
        <dbReference type="ChEBI" id="CHEBI:58210"/>
    </cofactor>
</comment>
<dbReference type="SUPFAM" id="SSF50475">
    <property type="entry name" value="FMN-binding split barrel"/>
    <property type="match status" value="1"/>
</dbReference>
<dbReference type="Gene3D" id="2.30.110.10">
    <property type="entry name" value="Electron Transport, Fmn-binding Protein, Chain A"/>
    <property type="match status" value="1"/>
</dbReference>
<dbReference type="RefSeq" id="WP_127915589.1">
    <property type="nucleotide sequence ID" value="NZ_RKLP01000003.1"/>
</dbReference>
<evidence type="ECO:0000313" key="6">
    <source>
        <dbReference type="EMBL" id="RVW10339.1"/>
    </source>
</evidence>
<evidence type="ECO:0000259" key="5">
    <source>
        <dbReference type="SMART" id="SM00903"/>
    </source>
</evidence>
<dbReference type="GO" id="GO:0016646">
    <property type="term" value="F:oxidoreductase activity, acting on the CH-NH group of donors, NAD or NADP as acceptor"/>
    <property type="evidence" value="ECO:0007669"/>
    <property type="project" value="UniProtKB-ARBA"/>
</dbReference>
<protein>
    <submittedName>
        <fullName evidence="6">Flavin reductase family protein</fullName>
    </submittedName>
</protein>
<dbReference type="InterPro" id="IPR012349">
    <property type="entry name" value="Split_barrel_FMN-bd"/>
</dbReference>
<keyword evidence="7" id="KW-1185">Reference proteome</keyword>
<sequence length="199" mass="21530">MTRTIFDPADIDSGRFYKVLTASVVPRPIAWVSTLSADGVPNLAPYSFFTVSSAHPPVVQFTSVTRKDSLRNIEATGEFVVNLATEPLVEKVNASSAPYEPGTDEFAVLDIASEPSERVRPPRVADSPVAIECRLRQIIEVGESFVVMGDVLTVAVRPEALADDGLPAFTALAPLSRLGRDEWGMTPPVRRITRPGRPG</sequence>
<comment type="similarity">
    <text evidence="4">Belongs to the flavoredoxin family.</text>
</comment>
<dbReference type="OrthoDB" id="9794638at2"/>
<evidence type="ECO:0000256" key="1">
    <source>
        <dbReference type="ARBA" id="ARBA00001917"/>
    </source>
</evidence>